<keyword evidence="3 6" id="KW-0067">ATP-binding</keyword>
<dbReference type="GO" id="GO:0034605">
    <property type="term" value="P:cellular response to heat"/>
    <property type="evidence" value="ECO:0007669"/>
    <property type="project" value="TreeGrafter"/>
</dbReference>
<comment type="similarity">
    <text evidence="6">Belongs to the ClpA/ClpB family.</text>
</comment>
<dbReference type="FunFam" id="3.40.50.300:FF:000010">
    <property type="entry name" value="Chaperone clpB 1, putative"/>
    <property type="match status" value="1"/>
</dbReference>
<keyword evidence="4 6" id="KW-0143">Chaperone</keyword>
<dbReference type="AlphaFoldDB" id="A0A1Y4DI85"/>
<dbReference type="CDD" id="cd19499">
    <property type="entry name" value="RecA-like_ClpB_Hsp104-like"/>
    <property type="match status" value="1"/>
</dbReference>
<dbReference type="SUPFAM" id="SSF81923">
    <property type="entry name" value="Double Clp-N motif"/>
    <property type="match status" value="1"/>
</dbReference>
<evidence type="ECO:0000256" key="3">
    <source>
        <dbReference type="ARBA" id="ARBA00022840"/>
    </source>
</evidence>
<dbReference type="Gene3D" id="4.10.860.10">
    <property type="entry name" value="UVR domain"/>
    <property type="match status" value="1"/>
</dbReference>
<keyword evidence="9" id="KW-1185">Reference proteome</keyword>
<evidence type="ECO:0000256" key="4">
    <source>
        <dbReference type="ARBA" id="ARBA00023186"/>
    </source>
</evidence>
<dbReference type="Pfam" id="PF07724">
    <property type="entry name" value="AAA_2"/>
    <property type="match status" value="1"/>
</dbReference>
<dbReference type="CDD" id="cd00009">
    <property type="entry name" value="AAA"/>
    <property type="match status" value="1"/>
</dbReference>
<dbReference type="SMART" id="SM00382">
    <property type="entry name" value="AAA"/>
    <property type="match status" value="2"/>
</dbReference>
<gene>
    <name evidence="8" type="ORF">B5F75_00990</name>
</gene>
<dbReference type="Pfam" id="PF02861">
    <property type="entry name" value="Clp_N"/>
    <property type="match status" value="1"/>
</dbReference>
<dbReference type="RefSeq" id="WP_087286576.1">
    <property type="nucleotide sequence ID" value="NZ_NFJD01000001.1"/>
</dbReference>
<dbReference type="InterPro" id="IPR018368">
    <property type="entry name" value="ClpA/B_CS1"/>
</dbReference>
<dbReference type="OrthoDB" id="9803641at2"/>
<keyword evidence="1 5" id="KW-0677">Repeat</keyword>
<dbReference type="Pfam" id="PF00004">
    <property type="entry name" value="AAA"/>
    <property type="match status" value="1"/>
</dbReference>
<evidence type="ECO:0000256" key="5">
    <source>
        <dbReference type="PROSITE-ProRule" id="PRU01251"/>
    </source>
</evidence>
<dbReference type="EMBL" id="NFJD01000001">
    <property type="protein sequence ID" value="OUO57379.1"/>
    <property type="molecule type" value="Genomic_DNA"/>
</dbReference>
<accession>A0A1Y4DI85</accession>
<dbReference type="InterPro" id="IPR050130">
    <property type="entry name" value="ClpA_ClpB"/>
</dbReference>
<dbReference type="InterPro" id="IPR003959">
    <property type="entry name" value="ATPase_AAA_core"/>
</dbReference>
<dbReference type="PANTHER" id="PTHR11638">
    <property type="entry name" value="ATP-DEPENDENT CLP PROTEASE"/>
    <property type="match status" value="1"/>
</dbReference>
<dbReference type="FunFam" id="3.40.50.300:FF:000025">
    <property type="entry name" value="ATP-dependent Clp protease subunit"/>
    <property type="match status" value="1"/>
</dbReference>
<dbReference type="Gene3D" id="1.10.8.60">
    <property type="match status" value="2"/>
</dbReference>
<dbReference type="SUPFAM" id="SSF52540">
    <property type="entry name" value="P-loop containing nucleoside triphosphate hydrolases"/>
    <property type="match status" value="2"/>
</dbReference>
<keyword evidence="2 6" id="KW-0547">Nucleotide-binding</keyword>
<feature type="domain" description="Clp R" evidence="7">
    <location>
        <begin position="1"/>
        <end position="145"/>
    </location>
</feature>
<evidence type="ECO:0000313" key="9">
    <source>
        <dbReference type="Proteomes" id="UP000196368"/>
    </source>
</evidence>
<dbReference type="Pfam" id="PF17871">
    <property type="entry name" value="AAA_lid_9"/>
    <property type="match status" value="1"/>
</dbReference>
<proteinExistence type="inferred from homology"/>
<dbReference type="InterPro" id="IPR004176">
    <property type="entry name" value="Clp_R_N"/>
</dbReference>
<dbReference type="Proteomes" id="UP000196368">
    <property type="component" value="Unassembled WGS sequence"/>
</dbReference>
<dbReference type="GO" id="GO:0005524">
    <property type="term" value="F:ATP binding"/>
    <property type="evidence" value="ECO:0007669"/>
    <property type="project" value="UniProtKB-KW"/>
</dbReference>
<comment type="caution">
    <text evidence="8">The sequence shown here is derived from an EMBL/GenBank/DDBJ whole genome shotgun (WGS) entry which is preliminary data.</text>
</comment>
<organism evidence="8 9">
    <name type="scientific">Candidatus Avelusimicrobium gallicola</name>
    <dbReference type="NCBI Taxonomy" id="2562704"/>
    <lineage>
        <taxon>Bacteria</taxon>
        <taxon>Pseudomonadati</taxon>
        <taxon>Elusimicrobiota</taxon>
        <taxon>Elusimicrobia</taxon>
        <taxon>Elusimicrobiales</taxon>
        <taxon>Elusimicrobiaceae</taxon>
        <taxon>Candidatus Avelusimicrobium</taxon>
    </lineage>
</organism>
<dbReference type="PROSITE" id="PS51903">
    <property type="entry name" value="CLP_R"/>
    <property type="match status" value="1"/>
</dbReference>
<evidence type="ECO:0000256" key="6">
    <source>
        <dbReference type="RuleBase" id="RU004432"/>
    </source>
</evidence>
<dbReference type="PRINTS" id="PR00300">
    <property type="entry name" value="CLPPROTEASEA"/>
</dbReference>
<dbReference type="InterPro" id="IPR027417">
    <property type="entry name" value="P-loop_NTPase"/>
</dbReference>
<dbReference type="InterPro" id="IPR041546">
    <property type="entry name" value="ClpA/ClpB_AAA_lid"/>
</dbReference>
<dbReference type="InterPro" id="IPR001270">
    <property type="entry name" value="ClpA/B"/>
</dbReference>
<dbReference type="Gene3D" id="3.40.50.300">
    <property type="entry name" value="P-loop containing nucleotide triphosphate hydrolases"/>
    <property type="match status" value="2"/>
</dbReference>
<dbReference type="PROSITE" id="PS00870">
    <property type="entry name" value="CLPAB_1"/>
    <property type="match status" value="1"/>
</dbReference>
<dbReference type="Gene3D" id="1.10.1780.10">
    <property type="entry name" value="Clp, N-terminal domain"/>
    <property type="match status" value="1"/>
</dbReference>
<dbReference type="PANTHER" id="PTHR11638:SF18">
    <property type="entry name" value="HEAT SHOCK PROTEIN 104"/>
    <property type="match status" value="1"/>
</dbReference>
<evidence type="ECO:0000256" key="1">
    <source>
        <dbReference type="ARBA" id="ARBA00022737"/>
    </source>
</evidence>
<sequence>MAKRFTENAQKIILIAQEEAKRLNHDYVGTEHILLGLSAIEGTVSNKILTGLGVTFRKVRLEIEKMVGIGDTIMLLGEIPFTPRAKKVLEFSVEESQMLGSDHIGTEHILLGLIREEEGMAGRILENLGLNLDAVRDAVLNFIGDAAPGDLNEDVPDMPQEINLNSAPRREREPLEKKKTKTPTLDEYTRDLTKLAAKNQLDPVIGREEEIERLVQILARRTKNNPVLIGEPGVGKTAIVEGLAQKMARGEISDVLCNKRLLALDLASVIAGTKYRGEFEQRLKNIIDELASAKDAIIFIDELHTIIGAGAAEGSIDASNMLKPALARGEVQCIGATTFDEYRKYIEADTALERRFQPVVADPPDVDETITILKGIRSKYEQHHKVKYTDGAIRAAAAIADRYITDRAMPDKAIDLFDEAGARARLKNAVFPPEIKQKQMEYNQAVQEKDEALSKKEFEKAAAAKDTEDRLKAYVEHLKQQWHEKHDKEVPQVTEEDIALVASKWTGIPVTRLTQSETEKILHMEEHLHERIIGQDDAVKAVSLAIRRNRTGLGNPHRPIGGFLFLGPTGVGKTELAKSLATFLFGDEDAMIRLDMSEYMEKFAVSRLIGAPPGYVGYEEGGQLTEAVRRRPYSVVVLDELEKAHPDIYNILLQVLDEGSLSDNLGHKVSFKNCVIIMTSNVGAREITNKGNTLGFAAHQSEEQQYQDMRKNVMDEVKKTFNPEFINRIDEIVVFHSLSKENIGQILDLALKDVDAKLADKELSLKLTPKAKDFLVEKGFDVKFGARPLLRTLQRELEDPLAENILVSRYPAHTEILVDLDKDAGKLTFSGAAVKEKNAVTI</sequence>
<dbReference type="GO" id="GO:0005737">
    <property type="term" value="C:cytoplasm"/>
    <property type="evidence" value="ECO:0007669"/>
    <property type="project" value="TreeGrafter"/>
</dbReference>
<dbReference type="GO" id="GO:0016887">
    <property type="term" value="F:ATP hydrolysis activity"/>
    <property type="evidence" value="ECO:0007669"/>
    <property type="project" value="InterPro"/>
</dbReference>
<evidence type="ECO:0000313" key="8">
    <source>
        <dbReference type="EMBL" id="OUO57379.1"/>
    </source>
</evidence>
<dbReference type="Pfam" id="PF10431">
    <property type="entry name" value="ClpB_D2-small"/>
    <property type="match status" value="1"/>
</dbReference>
<dbReference type="InterPro" id="IPR036628">
    <property type="entry name" value="Clp_N_dom_sf"/>
</dbReference>
<name>A0A1Y4DI85_9BACT</name>
<dbReference type="InterPro" id="IPR019489">
    <property type="entry name" value="Clp_ATPase_C"/>
</dbReference>
<evidence type="ECO:0000259" key="7">
    <source>
        <dbReference type="PROSITE" id="PS51903"/>
    </source>
</evidence>
<dbReference type="InterPro" id="IPR028299">
    <property type="entry name" value="ClpA/B_CS2"/>
</dbReference>
<dbReference type="InterPro" id="IPR003593">
    <property type="entry name" value="AAA+_ATPase"/>
</dbReference>
<dbReference type="SMART" id="SM01086">
    <property type="entry name" value="ClpB_D2-small"/>
    <property type="match status" value="1"/>
</dbReference>
<protein>
    <submittedName>
        <fullName evidence="8">NDP-hexose 4-ketoreductase</fullName>
    </submittedName>
</protein>
<evidence type="ECO:0000256" key="2">
    <source>
        <dbReference type="ARBA" id="ARBA00022741"/>
    </source>
</evidence>
<dbReference type="PROSITE" id="PS00871">
    <property type="entry name" value="CLPAB_2"/>
    <property type="match status" value="1"/>
</dbReference>
<reference evidence="9" key="1">
    <citation type="submission" date="2017-04" db="EMBL/GenBank/DDBJ databases">
        <title>Function of individual gut microbiota members based on whole genome sequencing of pure cultures obtained from chicken caecum.</title>
        <authorList>
            <person name="Medvecky M."/>
            <person name="Cejkova D."/>
            <person name="Polansky O."/>
            <person name="Karasova D."/>
            <person name="Kubasova T."/>
            <person name="Cizek A."/>
            <person name="Rychlik I."/>
        </authorList>
    </citation>
    <scope>NUCLEOTIDE SEQUENCE [LARGE SCALE GENOMIC DNA]</scope>
    <source>
        <strain evidence="9">An273</strain>
    </source>
</reference>